<dbReference type="PANTHER" id="PTHR22770:SF47">
    <property type="entry name" value="E3 UBIQUITIN-PROTEIN LIGASE RNF216"/>
    <property type="match status" value="1"/>
</dbReference>
<evidence type="ECO:0000256" key="7">
    <source>
        <dbReference type="ARBA" id="ARBA00022833"/>
    </source>
</evidence>
<keyword evidence="5" id="KW-0863">Zinc-finger</keyword>
<feature type="compositionally biased region" description="Acidic residues" evidence="8">
    <location>
        <begin position="889"/>
        <end position="901"/>
    </location>
</feature>
<dbReference type="InterPro" id="IPR044066">
    <property type="entry name" value="TRIAD_supradom"/>
</dbReference>
<evidence type="ECO:0000256" key="8">
    <source>
        <dbReference type="SAM" id="MobiDB-lite"/>
    </source>
</evidence>
<feature type="domain" description="RING-type" evidence="9">
    <location>
        <begin position="495"/>
        <end position="707"/>
    </location>
</feature>
<dbReference type="Pfam" id="PF26200">
    <property type="entry name" value="Rcat_RNF216"/>
    <property type="match status" value="1"/>
</dbReference>
<evidence type="ECO:0000256" key="1">
    <source>
        <dbReference type="ARBA" id="ARBA00004906"/>
    </source>
</evidence>
<sequence>MAEGNNKVEAILLNNVHCHMREKGMTDKDFTITISGSDEEGTPVLLIPAFEQHEDDYVDNDVILTENDSEDEYHGFLNHDCGKKEAKTSPSIKQTTNNTVNPKFEQKDVRVGENGLLFPERESLKSQNLSSEYSETDSSNPGETATSVDDQVIEGEYWLDHPSFQDLSPQSQKRTNQVVPKETHYEAEMDTMFFWQDFSEPAFPYPEPQQEGIPVPCCSQLAFPLEELENQHLILDEDPGLVFLSGTQEANLKSMWGQEAAKIDPEFVTLLVIETEARFPDVANGYVKEIIHLKHYYDLNVLCNFLLENPDYPKREDQVIMYPRSSLLPTQGDVMLPKVDFVDYSKLTPPDHGCILQAADHLMAEFKMLSSQDIKWALQQLKGHYAITRKTFSDAIEKWQVESSETSGKQKNKKEMNQSSFIDFKFEQGNIKIEKRMYILDNKCQHCRSYDQKDLLPAMQQEQEFYEQKIKEKAEHEDFLLPLQMNAKPYEKDGQLIECRCCYGDFPFEELTQCSDAHLFCEECLIRYAQEAVFGSGQSELSCMKGSYTSSFPICELEKVIPQTILCKYYERRAEEVTAAYADEIIRCPSCSFPALLDREVKRFRCPNVHCLKESHGLWKEHTSLTFEVMAKKDDVLYWTSIEENMTAACIRKCPQCGTSLIKSEGCNHKSYCCGAHMCYLCQVFINDYDHLLQHALSPGASCQECSRCSLSTAPTEHDEMLIEKIQKGDEEEQKSKKGESTFKRISSPLEKPAENVQHLAALPWPVPQELHRQMPRYAIIQRVFPQPPVCPMFNNVPINLCAVPVAYVPPMPNLCVNYALGNMHVPLDGGDHDEDDGDDDGDDDDNDVENARCNDGYSDAGNDYVGDVGDDVSDDSDDEGSNYGYFEGCDDYDGDDDGGGDDYSRHGVYDFRDDVDGDNDCVDDDYWDDDYDCGGDGYWDDSDGDSYDGDDNDDGDIFVDSGEPKHLGKHRQHGFLENLRMGECNFRTAFAATVLFMGDFSMTPDLEPVTQEVSSQNFAN</sequence>
<proteinExistence type="predicted"/>
<dbReference type="PROSITE" id="PS51873">
    <property type="entry name" value="TRIAD"/>
    <property type="match status" value="1"/>
</dbReference>
<dbReference type="Gene3D" id="3.30.40.10">
    <property type="entry name" value="Zinc/RING finger domain, C3HC4 (zinc finger)"/>
    <property type="match status" value="1"/>
</dbReference>
<dbReference type="InterPro" id="IPR047544">
    <property type="entry name" value="RING-HC_RBR_RNF216"/>
</dbReference>
<dbReference type="PANTHER" id="PTHR22770">
    <property type="entry name" value="UBIQUITIN CONJUGATING ENZYME 7 INTERACTING PROTEIN-RELATED"/>
    <property type="match status" value="1"/>
</dbReference>
<keyword evidence="7" id="KW-0862">Zinc</keyword>
<dbReference type="RefSeq" id="XP_040592757.1">
    <property type="nucleotide sequence ID" value="XM_040736823.1"/>
</dbReference>
<comment type="pathway">
    <text evidence="1">Protein modification; protein ubiquitination.</text>
</comment>
<keyword evidence="3" id="KW-0479">Metal-binding</keyword>
<dbReference type="SUPFAM" id="SSF57850">
    <property type="entry name" value="RING/U-box"/>
    <property type="match status" value="1"/>
</dbReference>
<evidence type="ECO:0000256" key="3">
    <source>
        <dbReference type="ARBA" id="ARBA00022723"/>
    </source>
</evidence>
<dbReference type="InterPro" id="IPR047546">
    <property type="entry name" value="Rcat_RBR_RNF216"/>
</dbReference>
<keyword evidence="4" id="KW-0677">Repeat</keyword>
<evidence type="ECO:0000313" key="10">
    <source>
        <dbReference type="Proteomes" id="UP000886700"/>
    </source>
</evidence>
<feature type="region of interest" description="Disordered" evidence="8">
    <location>
        <begin position="828"/>
        <end position="902"/>
    </location>
</feature>
<protein>
    <submittedName>
        <fullName evidence="11">E3 ubiquitin-protein ligase RNF216-like</fullName>
    </submittedName>
</protein>
<dbReference type="InterPro" id="IPR013083">
    <property type="entry name" value="Znf_RING/FYVE/PHD"/>
</dbReference>
<evidence type="ECO:0000256" key="4">
    <source>
        <dbReference type="ARBA" id="ARBA00022737"/>
    </source>
</evidence>
<keyword evidence="6" id="KW-0833">Ubl conjugation pathway</keyword>
<feature type="region of interest" description="Disordered" evidence="8">
    <location>
        <begin position="162"/>
        <end position="181"/>
    </location>
</feature>
<dbReference type="Pfam" id="PF26191">
    <property type="entry name" value="RING-HC_RBR_RNF216"/>
    <property type="match status" value="1"/>
</dbReference>
<evidence type="ECO:0000259" key="9">
    <source>
        <dbReference type="PROSITE" id="PS51873"/>
    </source>
</evidence>
<feature type="compositionally biased region" description="Basic and acidic residues" evidence="8">
    <location>
        <begin position="726"/>
        <end position="743"/>
    </location>
</feature>
<evidence type="ECO:0000256" key="6">
    <source>
        <dbReference type="ARBA" id="ARBA00022786"/>
    </source>
</evidence>
<dbReference type="Proteomes" id="UP000886700">
    <property type="component" value="Unplaced"/>
</dbReference>
<keyword evidence="2" id="KW-0808">Transferase</keyword>
<dbReference type="CDD" id="cd20353">
    <property type="entry name" value="Rcat_RBR_RNF216"/>
    <property type="match status" value="1"/>
</dbReference>
<feature type="compositionally biased region" description="Acidic residues" evidence="8">
    <location>
        <begin position="869"/>
        <end position="881"/>
    </location>
</feature>
<evidence type="ECO:0000313" key="11">
    <source>
        <dbReference type="RefSeq" id="XP_040592757.1"/>
    </source>
</evidence>
<evidence type="ECO:0000256" key="5">
    <source>
        <dbReference type="ARBA" id="ARBA00022771"/>
    </source>
</evidence>
<feature type="compositionally biased region" description="Acidic residues" evidence="8">
    <location>
        <begin position="832"/>
        <end position="849"/>
    </location>
</feature>
<dbReference type="Gene3D" id="1.20.120.1750">
    <property type="match status" value="1"/>
</dbReference>
<dbReference type="GeneID" id="121136424"/>
<gene>
    <name evidence="11" type="primary">LOC121136424</name>
</gene>
<dbReference type="InterPro" id="IPR051628">
    <property type="entry name" value="LUBAC_E3_Ligases"/>
</dbReference>
<reference evidence="11" key="1">
    <citation type="submission" date="2025-08" db="UniProtKB">
        <authorList>
            <consortium name="RefSeq"/>
        </authorList>
    </citation>
    <scope>IDENTIFICATION</scope>
    <source>
        <tissue evidence="11">Liver</tissue>
    </source>
</reference>
<name>A0ABM2WPU2_MESAU</name>
<dbReference type="InterPro" id="IPR058758">
    <property type="entry name" value="UBA_RNF216"/>
</dbReference>
<feature type="compositionally biased region" description="Polar residues" evidence="8">
    <location>
        <begin position="165"/>
        <end position="178"/>
    </location>
</feature>
<accession>A0ABM2WPU2</accession>
<evidence type="ECO:0000256" key="2">
    <source>
        <dbReference type="ARBA" id="ARBA00022679"/>
    </source>
</evidence>
<keyword evidence="10" id="KW-1185">Reference proteome</keyword>
<organism evidence="10 11">
    <name type="scientific">Mesocricetus auratus</name>
    <name type="common">Golden hamster</name>
    <dbReference type="NCBI Taxonomy" id="10036"/>
    <lineage>
        <taxon>Eukaryota</taxon>
        <taxon>Metazoa</taxon>
        <taxon>Chordata</taxon>
        <taxon>Craniata</taxon>
        <taxon>Vertebrata</taxon>
        <taxon>Euteleostomi</taxon>
        <taxon>Mammalia</taxon>
        <taxon>Eutheria</taxon>
        <taxon>Euarchontoglires</taxon>
        <taxon>Glires</taxon>
        <taxon>Rodentia</taxon>
        <taxon>Myomorpha</taxon>
        <taxon>Muroidea</taxon>
        <taxon>Cricetidae</taxon>
        <taxon>Cricetinae</taxon>
        <taxon>Mesocricetus</taxon>
    </lineage>
</organism>
<dbReference type="CDD" id="cd16630">
    <property type="entry name" value="RING-HC_RBR_RNF216"/>
    <property type="match status" value="1"/>
</dbReference>
<feature type="region of interest" description="Disordered" evidence="8">
    <location>
        <begin position="726"/>
        <end position="750"/>
    </location>
</feature>
<dbReference type="Pfam" id="PF26112">
    <property type="entry name" value="UBA_RNF216"/>
    <property type="match status" value="1"/>
</dbReference>
<feature type="region of interest" description="Disordered" evidence="8">
    <location>
        <begin position="118"/>
        <end position="146"/>
    </location>
</feature>
<feature type="compositionally biased region" description="Polar residues" evidence="8">
    <location>
        <begin position="125"/>
        <end position="146"/>
    </location>
</feature>